<evidence type="ECO:0000256" key="5">
    <source>
        <dbReference type="ARBA" id="ARBA00023002"/>
    </source>
</evidence>
<keyword evidence="10" id="KW-1185">Reference proteome</keyword>
<evidence type="ECO:0000256" key="8">
    <source>
        <dbReference type="SAM" id="Phobius"/>
    </source>
</evidence>
<dbReference type="Proteomes" id="UP000292052">
    <property type="component" value="Unassembled WGS sequence"/>
</dbReference>
<keyword evidence="6" id="KW-0408">Iron</keyword>
<dbReference type="InterPro" id="IPR036396">
    <property type="entry name" value="Cyt_P450_sf"/>
</dbReference>
<dbReference type="OrthoDB" id="1470350at2759"/>
<dbReference type="EMBL" id="QDEB01002150">
    <property type="protein sequence ID" value="RZC43063.1"/>
    <property type="molecule type" value="Genomic_DNA"/>
</dbReference>
<keyword evidence="8" id="KW-0812">Transmembrane</keyword>
<organism evidence="9 10">
    <name type="scientific">Asbolus verrucosus</name>
    <name type="common">Desert ironclad beetle</name>
    <dbReference type="NCBI Taxonomy" id="1661398"/>
    <lineage>
        <taxon>Eukaryota</taxon>
        <taxon>Metazoa</taxon>
        <taxon>Ecdysozoa</taxon>
        <taxon>Arthropoda</taxon>
        <taxon>Hexapoda</taxon>
        <taxon>Insecta</taxon>
        <taxon>Pterygota</taxon>
        <taxon>Neoptera</taxon>
        <taxon>Endopterygota</taxon>
        <taxon>Coleoptera</taxon>
        <taxon>Polyphaga</taxon>
        <taxon>Cucujiformia</taxon>
        <taxon>Tenebrionidae</taxon>
        <taxon>Pimeliinae</taxon>
        <taxon>Asbolus</taxon>
    </lineage>
</organism>
<feature type="transmembrane region" description="Helical" evidence="8">
    <location>
        <begin position="6"/>
        <end position="22"/>
    </location>
</feature>
<keyword evidence="3" id="KW-0349">Heme</keyword>
<evidence type="ECO:0000256" key="3">
    <source>
        <dbReference type="ARBA" id="ARBA00022617"/>
    </source>
</evidence>
<reference evidence="9 10" key="1">
    <citation type="submission" date="2017-03" db="EMBL/GenBank/DDBJ databases">
        <title>Genome of the blue death feigning beetle - Asbolus verrucosus.</title>
        <authorList>
            <person name="Rider S.D."/>
        </authorList>
    </citation>
    <scope>NUCLEOTIDE SEQUENCE [LARGE SCALE GENOMIC DNA]</scope>
    <source>
        <strain evidence="9">Butters</strain>
        <tissue evidence="9">Head and leg muscle</tissue>
    </source>
</reference>
<dbReference type="AlphaFoldDB" id="A0A482WEM3"/>
<evidence type="ECO:0000256" key="6">
    <source>
        <dbReference type="ARBA" id="ARBA00023004"/>
    </source>
</evidence>
<evidence type="ECO:0000256" key="4">
    <source>
        <dbReference type="ARBA" id="ARBA00022723"/>
    </source>
</evidence>
<protein>
    <submittedName>
        <fullName evidence="9">p450 domain containing protein</fullName>
    </submittedName>
</protein>
<gene>
    <name evidence="9" type="ORF">BDFB_012729</name>
</gene>
<keyword evidence="4" id="KW-0479">Metal-binding</keyword>
<dbReference type="InterPro" id="IPR001128">
    <property type="entry name" value="Cyt_P450"/>
</dbReference>
<name>A0A482WEM3_ASBVE</name>
<accession>A0A482WEM3</accession>
<evidence type="ECO:0000313" key="9">
    <source>
        <dbReference type="EMBL" id="RZC43063.1"/>
    </source>
</evidence>
<comment type="cofactor">
    <cofactor evidence="1">
        <name>heme</name>
        <dbReference type="ChEBI" id="CHEBI:30413"/>
    </cofactor>
</comment>
<evidence type="ECO:0000256" key="2">
    <source>
        <dbReference type="ARBA" id="ARBA00010617"/>
    </source>
</evidence>
<keyword evidence="8" id="KW-1133">Transmembrane helix</keyword>
<sequence length="259" mass="29693">MSIVSDIILSWIIFLLVLWWSYRLHKSRRFYKSIPGPPTVPILGNALDFTSTTELLNTFSKYACDYGGIVKLQMGPFHKAILVTDYKFLECVLTNTKLLKKSEDYKFVRPWLGTGLLTGDEEFVDVFESCGRTLVHKLEQEVEKDSVDIHPYVTLCTLDIICESTMGISINAQNNGNPDYVRSVKDMCRIVIERSMSVLQRYGLFYILTKNYYTQRKALRILHAEANNGHDTTAAATSFTLFCLANHPDVQCWSEKLHR</sequence>
<dbReference type="SUPFAM" id="SSF48264">
    <property type="entry name" value="Cytochrome P450"/>
    <property type="match status" value="1"/>
</dbReference>
<evidence type="ECO:0000313" key="10">
    <source>
        <dbReference type="Proteomes" id="UP000292052"/>
    </source>
</evidence>
<evidence type="ECO:0000256" key="1">
    <source>
        <dbReference type="ARBA" id="ARBA00001971"/>
    </source>
</evidence>
<keyword evidence="5" id="KW-0560">Oxidoreductase</keyword>
<dbReference type="GO" id="GO:0004497">
    <property type="term" value="F:monooxygenase activity"/>
    <property type="evidence" value="ECO:0007669"/>
    <property type="project" value="UniProtKB-KW"/>
</dbReference>
<dbReference type="InterPro" id="IPR050196">
    <property type="entry name" value="Cytochrome_P450_Monoox"/>
</dbReference>
<dbReference type="PANTHER" id="PTHR24291">
    <property type="entry name" value="CYTOCHROME P450 FAMILY 4"/>
    <property type="match status" value="1"/>
</dbReference>
<dbReference type="GO" id="GO:0005506">
    <property type="term" value="F:iron ion binding"/>
    <property type="evidence" value="ECO:0007669"/>
    <property type="project" value="InterPro"/>
</dbReference>
<comment type="similarity">
    <text evidence="2">Belongs to the cytochrome P450 family.</text>
</comment>
<comment type="caution">
    <text evidence="9">The sequence shown here is derived from an EMBL/GenBank/DDBJ whole genome shotgun (WGS) entry which is preliminary data.</text>
</comment>
<keyword evidence="7" id="KW-0503">Monooxygenase</keyword>
<dbReference type="PANTHER" id="PTHR24291:SF187">
    <property type="entry name" value="CYTOCHROME P450 4AE1-RELATED"/>
    <property type="match status" value="1"/>
</dbReference>
<evidence type="ECO:0000256" key="7">
    <source>
        <dbReference type="ARBA" id="ARBA00023033"/>
    </source>
</evidence>
<dbReference type="Pfam" id="PF00067">
    <property type="entry name" value="p450"/>
    <property type="match status" value="1"/>
</dbReference>
<dbReference type="GO" id="GO:0020037">
    <property type="term" value="F:heme binding"/>
    <property type="evidence" value="ECO:0007669"/>
    <property type="project" value="InterPro"/>
</dbReference>
<dbReference type="GO" id="GO:0016705">
    <property type="term" value="F:oxidoreductase activity, acting on paired donors, with incorporation or reduction of molecular oxygen"/>
    <property type="evidence" value="ECO:0007669"/>
    <property type="project" value="InterPro"/>
</dbReference>
<keyword evidence="8" id="KW-0472">Membrane</keyword>
<dbReference type="STRING" id="1661398.A0A482WEM3"/>
<proteinExistence type="inferred from homology"/>
<dbReference type="Gene3D" id="1.10.630.10">
    <property type="entry name" value="Cytochrome P450"/>
    <property type="match status" value="2"/>
</dbReference>